<dbReference type="InterPro" id="IPR052016">
    <property type="entry name" value="Bact_Sigma-Reg"/>
</dbReference>
<dbReference type="OrthoDB" id="3280057at2"/>
<dbReference type="Pfam" id="PF07228">
    <property type="entry name" value="SpoIIE"/>
    <property type="match status" value="1"/>
</dbReference>
<feature type="domain" description="PPM-type phosphatase" evidence="2">
    <location>
        <begin position="173"/>
        <end position="387"/>
    </location>
</feature>
<protein>
    <submittedName>
        <fullName evidence="3">Stage II sporulation protein E</fullName>
    </submittedName>
</protein>
<dbReference type="AlphaFoldDB" id="A0A3N1GB43"/>
<dbReference type="Proteomes" id="UP000271683">
    <property type="component" value="Unassembled WGS sequence"/>
</dbReference>
<dbReference type="SUPFAM" id="SSF81606">
    <property type="entry name" value="PP2C-like"/>
    <property type="match status" value="1"/>
</dbReference>
<evidence type="ECO:0000259" key="2">
    <source>
        <dbReference type="PROSITE" id="PS51746"/>
    </source>
</evidence>
<dbReference type="InterPro" id="IPR001932">
    <property type="entry name" value="PPM-type_phosphatase-like_dom"/>
</dbReference>
<evidence type="ECO:0000256" key="1">
    <source>
        <dbReference type="ARBA" id="ARBA00022801"/>
    </source>
</evidence>
<dbReference type="InterPro" id="IPR036457">
    <property type="entry name" value="PPM-type-like_dom_sf"/>
</dbReference>
<dbReference type="GO" id="GO:0016791">
    <property type="term" value="F:phosphatase activity"/>
    <property type="evidence" value="ECO:0007669"/>
    <property type="project" value="TreeGrafter"/>
</dbReference>
<evidence type="ECO:0000313" key="3">
    <source>
        <dbReference type="EMBL" id="ROP27440.1"/>
    </source>
</evidence>
<sequence>MAVEAGPWHGLISELLDRSHLWQPEDLGGVLDRAAGRLGLRMTVYVADAEQRMLRPLPVPGRAGAVPLPIDAHAAGQAFALVESVVADGRRWVPMVNGTDRMGVLEVETPAGTAPDERLARPCETVAGLVGHLITTTMPRGDHLHMARRSRPMTAGAELLWHLLPPLTVSVADFAVAAVLEPAYDVGGDAFDYTVDGRRPQFVVLDAAGRGMKAALAAAVALSCLRAARRAGGDLPAQARAADKELLRQFPDARFATAVLAELDLDTGVLRYLNAGHPPPLVLRAGTVAGTLTDGRRLPLGIADPRATCAEIILQPGDRLLLYTDGVTEARDPTGAQFGQNRLADTLERHAADGLPVPETLRRLSHTVLAHQSGPPADDLTLLLVEWSSGAARRTVPPTSRADEQES</sequence>
<dbReference type="Gene3D" id="3.60.40.10">
    <property type="entry name" value="PPM-type phosphatase domain"/>
    <property type="match status" value="1"/>
</dbReference>
<evidence type="ECO:0000313" key="4">
    <source>
        <dbReference type="Proteomes" id="UP000271683"/>
    </source>
</evidence>
<dbReference type="PANTHER" id="PTHR43156:SF2">
    <property type="entry name" value="STAGE II SPORULATION PROTEIN E"/>
    <property type="match status" value="1"/>
</dbReference>
<dbReference type="SMART" id="SM00331">
    <property type="entry name" value="PP2C_SIG"/>
    <property type="match status" value="1"/>
</dbReference>
<dbReference type="RefSeq" id="WP_123677992.1">
    <property type="nucleotide sequence ID" value="NZ_RJKL01000001.1"/>
</dbReference>
<name>A0A3N1GB43_9ACTN</name>
<proteinExistence type="predicted"/>
<reference evidence="3 4" key="1">
    <citation type="submission" date="2018-11" db="EMBL/GenBank/DDBJ databases">
        <title>Sequencing the genomes of 1000 actinobacteria strains.</title>
        <authorList>
            <person name="Klenk H.-P."/>
        </authorList>
    </citation>
    <scope>NUCLEOTIDE SEQUENCE [LARGE SCALE GENOMIC DNA]</scope>
    <source>
        <strain evidence="3 4">DSM 43634</strain>
    </source>
</reference>
<gene>
    <name evidence="3" type="ORF">EDD30_0111</name>
</gene>
<accession>A0A3N1GB43</accession>
<keyword evidence="1" id="KW-0378">Hydrolase</keyword>
<comment type="caution">
    <text evidence="3">The sequence shown here is derived from an EMBL/GenBank/DDBJ whole genome shotgun (WGS) entry which is preliminary data.</text>
</comment>
<dbReference type="EMBL" id="RJKL01000001">
    <property type="protein sequence ID" value="ROP27440.1"/>
    <property type="molecule type" value="Genomic_DNA"/>
</dbReference>
<dbReference type="PANTHER" id="PTHR43156">
    <property type="entry name" value="STAGE II SPORULATION PROTEIN E-RELATED"/>
    <property type="match status" value="1"/>
</dbReference>
<organism evidence="3 4">
    <name type="scientific">Couchioplanes caeruleus</name>
    <dbReference type="NCBI Taxonomy" id="56438"/>
    <lineage>
        <taxon>Bacteria</taxon>
        <taxon>Bacillati</taxon>
        <taxon>Actinomycetota</taxon>
        <taxon>Actinomycetes</taxon>
        <taxon>Micromonosporales</taxon>
        <taxon>Micromonosporaceae</taxon>
        <taxon>Couchioplanes</taxon>
    </lineage>
</organism>
<dbReference type="PROSITE" id="PS51746">
    <property type="entry name" value="PPM_2"/>
    <property type="match status" value="1"/>
</dbReference>